<dbReference type="InterPro" id="IPR036390">
    <property type="entry name" value="WH_DNA-bd_sf"/>
</dbReference>
<organism evidence="11 12">
    <name type="scientific">Desulfuribacillus stibiiarsenatis</name>
    <dbReference type="NCBI Taxonomy" id="1390249"/>
    <lineage>
        <taxon>Bacteria</taxon>
        <taxon>Bacillati</taxon>
        <taxon>Bacillota</taxon>
        <taxon>Desulfuribacillia</taxon>
        <taxon>Desulfuribacillales</taxon>
        <taxon>Desulfuribacillaceae</taxon>
        <taxon>Desulfuribacillus</taxon>
    </lineage>
</organism>
<dbReference type="AlphaFoldDB" id="A0A1E5LAA7"/>
<dbReference type="SUPFAM" id="SSF46785">
    <property type="entry name" value="Winged helix' DNA-binding domain"/>
    <property type="match status" value="1"/>
</dbReference>
<dbReference type="GO" id="GO:0000976">
    <property type="term" value="F:transcription cis-regulatory region binding"/>
    <property type="evidence" value="ECO:0007669"/>
    <property type="project" value="TreeGrafter"/>
</dbReference>
<accession>A0A1E5LAA7</accession>
<dbReference type="FunFam" id="1.10.10.10:FF:000007">
    <property type="entry name" value="Ferric uptake regulation protein"/>
    <property type="match status" value="1"/>
</dbReference>
<keyword evidence="6 10" id="KW-0862">Zinc</keyword>
<dbReference type="GO" id="GO:0045892">
    <property type="term" value="P:negative regulation of DNA-templated transcription"/>
    <property type="evidence" value="ECO:0007669"/>
    <property type="project" value="TreeGrafter"/>
</dbReference>
<dbReference type="PANTHER" id="PTHR33202:SF7">
    <property type="entry name" value="FERRIC UPTAKE REGULATION PROTEIN"/>
    <property type="match status" value="1"/>
</dbReference>
<evidence type="ECO:0000313" key="11">
    <source>
        <dbReference type="EMBL" id="OEH87050.1"/>
    </source>
</evidence>
<dbReference type="Proteomes" id="UP000095255">
    <property type="component" value="Unassembled WGS sequence"/>
</dbReference>
<comment type="similarity">
    <text evidence="2">Belongs to the Fur family.</text>
</comment>
<feature type="binding site" evidence="10">
    <location>
        <position position="136"/>
    </location>
    <ligand>
        <name>Zn(2+)</name>
        <dbReference type="ChEBI" id="CHEBI:29105"/>
    </ligand>
</feature>
<evidence type="ECO:0000256" key="9">
    <source>
        <dbReference type="ARBA" id="ARBA00023163"/>
    </source>
</evidence>
<evidence type="ECO:0000256" key="2">
    <source>
        <dbReference type="ARBA" id="ARBA00007957"/>
    </source>
</evidence>
<feature type="binding site" evidence="10">
    <location>
        <position position="93"/>
    </location>
    <ligand>
        <name>Zn(2+)</name>
        <dbReference type="ChEBI" id="CHEBI:29105"/>
    </ligand>
</feature>
<evidence type="ECO:0000256" key="6">
    <source>
        <dbReference type="ARBA" id="ARBA00022833"/>
    </source>
</evidence>
<dbReference type="Gene3D" id="1.10.10.10">
    <property type="entry name" value="Winged helix-like DNA-binding domain superfamily/Winged helix DNA-binding domain"/>
    <property type="match status" value="1"/>
</dbReference>
<reference evidence="11 12" key="1">
    <citation type="submission" date="2016-09" db="EMBL/GenBank/DDBJ databases">
        <title>Desulfuribacillus arsenicus sp. nov., an obligately anaerobic, dissimilatory arsenic- and antimonate-reducing bacterium isolated from anoxic sediments.</title>
        <authorList>
            <person name="Abin C.A."/>
            <person name="Hollibaugh J.T."/>
        </authorList>
    </citation>
    <scope>NUCLEOTIDE SEQUENCE [LARGE SCALE GENOMIC DNA]</scope>
    <source>
        <strain evidence="11 12">MLFW-2</strain>
    </source>
</reference>
<dbReference type="GO" id="GO:0005737">
    <property type="term" value="C:cytoplasm"/>
    <property type="evidence" value="ECO:0007669"/>
    <property type="project" value="UniProtKB-SubCell"/>
</dbReference>
<comment type="caution">
    <text evidence="11">The sequence shown here is derived from an EMBL/GenBank/DDBJ whole genome shotgun (WGS) entry which is preliminary data.</text>
</comment>
<gene>
    <name evidence="11" type="ORF">BHU72_01320</name>
</gene>
<protein>
    <submittedName>
        <fullName evidence="11">Transcriptional repressor</fullName>
    </submittedName>
</protein>
<keyword evidence="4" id="KW-0678">Repressor</keyword>
<evidence type="ECO:0000256" key="8">
    <source>
        <dbReference type="ARBA" id="ARBA00023125"/>
    </source>
</evidence>
<evidence type="ECO:0000256" key="7">
    <source>
        <dbReference type="ARBA" id="ARBA00023015"/>
    </source>
</evidence>
<keyword evidence="9" id="KW-0804">Transcription</keyword>
<dbReference type="InterPro" id="IPR043135">
    <property type="entry name" value="Fur_C"/>
</dbReference>
<feature type="binding site" evidence="10">
    <location>
        <position position="133"/>
    </location>
    <ligand>
        <name>Zn(2+)</name>
        <dbReference type="ChEBI" id="CHEBI:29105"/>
    </ligand>
</feature>
<keyword evidence="12" id="KW-1185">Reference proteome</keyword>
<dbReference type="STRING" id="1390249.BHU72_01320"/>
<proteinExistence type="inferred from homology"/>
<dbReference type="OrthoDB" id="8659436at2"/>
<evidence type="ECO:0000313" key="12">
    <source>
        <dbReference type="Proteomes" id="UP000095255"/>
    </source>
</evidence>
<evidence type="ECO:0000256" key="10">
    <source>
        <dbReference type="PIRSR" id="PIRSR602481-1"/>
    </source>
</evidence>
<comment type="cofactor">
    <cofactor evidence="10">
        <name>Zn(2+)</name>
        <dbReference type="ChEBI" id="CHEBI:29105"/>
    </cofactor>
    <text evidence="10">Binds 1 zinc ion per subunit.</text>
</comment>
<keyword evidence="3" id="KW-0963">Cytoplasm</keyword>
<evidence type="ECO:0000256" key="1">
    <source>
        <dbReference type="ARBA" id="ARBA00004496"/>
    </source>
</evidence>
<name>A0A1E5LAA7_9FIRM</name>
<dbReference type="GO" id="GO:1900376">
    <property type="term" value="P:regulation of secondary metabolite biosynthetic process"/>
    <property type="evidence" value="ECO:0007669"/>
    <property type="project" value="TreeGrafter"/>
</dbReference>
<keyword evidence="7" id="KW-0805">Transcription regulation</keyword>
<dbReference type="EMBL" id="MJAT01000001">
    <property type="protein sequence ID" value="OEH87050.1"/>
    <property type="molecule type" value="Genomic_DNA"/>
</dbReference>
<keyword evidence="8" id="KW-0238">DNA-binding</keyword>
<dbReference type="GO" id="GO:0008270">
    <property type="term" value="F:zinc ion binding"/>
    <property type="evidence" value="ECO:0007669"/>
    <property type="project" value="TreeGrafter"/>
</dbReference>
<dbReference type="Pfam" id="PF01475">
    <property type="entry name" value="FUR"/>
    <property type="match status" value="1"/>
</dbReference>
<dbReference type="Gene3D" id="3.30.1490.190">
    <property type="match status" value="1"/>
</dbReference>
<evidence type="ECO:0000256" key="5">
    <source>
        <dbReference type="ARBA" id="ARBA00022723"/>
    </source>
</evidence>
<dbReference type="InterPro" id="IPR002481">
    <property type="entry name" value="FUR"/>
</dbReference>
<sequence>MSAQEIIRELHSCNVRVTPQRLKILSYLKGTDTHPTAEEIYQNVSENCYGLSLATVYNTLNLLKEHNLVLELKYGDLASRFDGNVMEHYHVYCKKCGKVSDFMGSPVNEVKLEAEEATGFAIESVRLDLYGYCGRCQTKHDA</sequence>
<dbReference type="GO" id="GO:0003700">
    <property type="term" value="F:DNA-binding transcription factor activity"/>
    <property type="evidence" value="ECO:0007669"/>
    <property type="project" value="InterPro"/>
</dbReference>
<comment type="subcellular location">
    <subcellularLocation>
        <location evidence="1">Cytoplasm</location>
    </subcellularLocation>
</comment>
<feature type="binding site" evidence="10">
    <location>
        <position position="96"/>
    </location>
    <ligand>
        <name>Zn(2+)</name>
        <dbReference type="ChEBI" id="CHEBI:29105"/>
    </ligand>
</feature>
<evidence type="ECO:0000256" key="3">
    <source>
        <dbReference type="ARBA" id="ARBA00022490"/>
    </source>
</evidence>
<dbReference type="PANTHER" id="PTHR33202">
    <property type="entry name" value="ZINC UPTAKE REGULATION PROTEIN"/>
    <property type="match status" value="1"/>
</dbReference>
<evidence type="ECO:0000256" key="4">
    <source>
        <dbReference type="ARBA" id="ARBA00022491"/>
    </source>
</evidence>
<dbReference type="InterPro" id="IPR036388">
    <property type="entry name" value="WH-like_DNA-bd_sf"/>
</dbReference>
<keyword evidence="5 10" id="KW-0479">Metal-binding</keyword>
<dbReference type="CDD" id="cd07153">
    <property type="entry name" value="Fur_like"/>
    <property type="match status" value="1"/>
</dbReference>